<gene>
    <name evidence="1" type="ORF">ACFSMZ_03595</name>
</gene>
<protein>
    <recommendedName>
        <fullName evidence="3">Autotransporter outer membrane beta-barrel domain-containing protein</fullName>
    </recommendedName>
</protein>
<proteinExistence type="predicted"/>
<name>A0ABW5DDU7_9HYPH</name>
<sequence>MARGTAPQKSRPVPRSLMLQGAAIALPFHVLAAGSVFLNASPALAECVPSANPVGEVCIGDDPGDPNYHLSGIDRSSANDFTLTVDDLVVDRRGIGGTDTNAIRLDGVGGGSGLLKVIVGDDVKLYTEGRFSDGVQVHAVPGGGGSNQGIWIESGADITVIATDPDADEGDMETTAGLEARVQYSGNNQDVTVKQRAGSVIDVQGYATVGIYAWTYGLGAVDVTSAGTINTNGLYGYGMFAGITNADTEKNTTVTLDPDGKITTIGQESVGIYAYNLGQGAATINVHGSIETSGEFADGALALIGNSNNDQTALINISGSGMIATSGDNAYGAYVFHSGIGKAEIVNHGEILVTGFGSFGAYALGIGGDTSVDNGGTIRATGEHGVGIVALSDATTVTLTIGTDALVEGGWQSLTPNPGRRRASGVAVASPNGSIINNLGRVLAGSDLAIIVGGGASDQVGKLTVNNRGTVTGYVELADVDDNSFTNAAGGLFDIRHFADIDGDGVRDIKRVSISDFGDPDSSFDNQAGATVRLAEVLDNADTDSTDYYVPTTGTGSIPLDAGFYDLRRNGIVQGQLVNLGTFSHAGVIDLRGPEIGNTLVITANPQAGGDPGSGVFISNGGTLLLNTVLNAGVVPGGGSGSQSDVLVVDGTQLGTAPTTIVTSSTGASVPAR</sequence>
<accession>A0ABW5DDU7</accession>
<reference evidence="2" key="1">
    <citation type="journal article" date="2019" name="Int. J. Syst. Evol. Microbiol.">
        <title>The Global Catalogue of Microorganisms (GCM) 10K type strain sequencing project: providing services to taxonomists for standard genome sequencing and annotation.</title>
        <authorList>
            <consortium name="The Broad Institute Genomics Platform"/>
            <consortium name="The Broad Institute Genome Sequencing Center for Infectious Disease"/>
            <person name="Wu L."/>
            <person name="Ma J."/>
        </authorList>
    </citation>
    <scope>NUCLEOTIDE SEQUENCE [LARGE SCALE GENOMIC DNA]</scope>
    <source>
        <strain evidence="2">KCTC 23707</strain>
    </source>
</reference>
<dbReference type="RefSeq" id="WP_345098803.1">
    <property type="nucleotide sequence ID" value="NZ_BAABGS010000019.1"/>
</dbReference>
<dbReference type="Proteomes" id="UP001597373">
    <property type="component" value="Unassembled WGS sequence"/>
</dbReference>
<keyword evidence="2" id="KW-1185">Reference proteome</keyword>
<comment type="caution">
    <text evidence="1">The sequence shown here is derived from an EMBL/GenBank/DDBJ whole genome shotgun (WGS) entry which is preliminary data.</text>
</comment>
<organism evidence="1 2">
    <name type="scientific">Chelativorans composti</name>
    <dbReference type="NCBI Taxonomy" id="768533"/>
    <lineage>
        <taxon>Bacteria</taxon>
        <taxon>Pseudomonadati</taxon>
        <taxon>Pseudomonadota</taxon>
        <taxon>Alphaproteobacteria</taxon>
        <taxon>Hyphomicrobiales</taxon>
        <taxon>Phyllobacteriaceae</taxon>
        <taxon>Chelativorans</taxon>
    </lineage>
</organism>
<evidence type="ECO:0000313" key="2">
    <source>
        <dbReference type="Proteomes" id="UP001597373"/>
    </source>
</evidence>
<evidence type="ECO:0008006" key="3">
    <source>
        <dbReference type="Google" id="ProtNLM"/>
    </source>
</evidence>
<dbReference type="EMBL" id="JBHUIR010000015">
    <property type="protein sequence ID" value="MFD2258845.1"/>
    <property type="molecule type" value="Genomic_DNA"/>
</dbReference>
<evidence type="ECO:0000313" key="1">
    <source>
        <dbReference type="EMBL" id="MFD2258845.1"/>
    </source>
</evidence>